<name>A0A6J4LRG3_9ACTN</name>
<protein>
    <recommendedName>
        <fullName evidence="2">Winged helix DNA-binding domain-containing protein</fullName>
    </recommendedName>
</protein>
<dbReference type="PANTHER" id="PTHR38479:SF2">
    <property type="entry name" value="WINGED HELIX DNA-BINDING DOMAIN-CONTAINING PROTEIN"/>
    <property type="match status" value="1"/>
</dbReference>
<accession>A0A6J4LRG3</accession>
<reference evidence="1" key="1">
    <citation type="submission" date="2020-02" db="EMBL/GenBank/DDBJ databases">
        <authorList>
            <person name="Meier V. D."/>
        </authorList>
    </citation>
    <scope>NUCLEOTIDE SEQUENCE</scope>
    <source>
        <strain evidence="1">AVDCRST_MAG46</strain>
    </source>
</reference>
<dbReference type="AlphaFoldDB" id="A0A6J4LRG3"/>
<proteinExistence type="predicted"/>
<dbReference type="Pfam" id="PF06224">
    <property type="entry name" value="AlkZ-like"/>
    <property type="match status" value="1"/>
</dbReference>
<sequence>MTVMSRRALGRATLARQLLLQRSTLSVLDAVEHLVGLQAQTPQTWYVGLQSRLEGVRPETVSDLLGSRQLVRMGLMRSTIHLVTAEDAVAIRPVLDPVMKLPMSNFAKNLVGLQRSELARVGRDLLESDPMTFSELGRAMSSRWPERDPASLAQVVRAYEALVQVPPRGLWQQSGAARHTSLQSWLGRELGPGMSVQALVLRYLRAFGPASVKDAQTWCGLTRLAEVVDRLRPQLLALRDEDGRELFDLPDAPRPDEDVPAPVRLLYDFDNLLLSHADRTRFITPSAQAQGFDPHGPMPRMVLIDGVTAGVWTHQRSKQRAMVTIRGFDHLSPETVSECEAQAVGLLDFLEPDCPEQDVRVVPG</sequence>
<organism evidence="1">
    <name type="scientific">uncultured Nocardioidaceae bacterium</name>
    <dbReference type="NCBI Taxonomy" id="253824"/>
    <lineage>
        <taxon>Bacteria</taxon>
        <taxon>Bacillati</taxon>
        <taxon>Actinomycetota</taxon>
        <taxon>Actinomycetes</taxon>
        <taxon>Propionibacteriales</taxon>
        <taxon>Nocardioidaceae</taxon>
        <taxon>environmental samples</taxon>
    </lineage>
</organism>
<dbReference type="PANTHER" id="PTHR38479">
    <property type="entry name" value="LMO0824 PROTEIN"/>
    <property type="match status" value="1"/>
</dbReference>
<dbReference type="InterPro" id="IPR009351">
    <property type="entry name" value="AlkZ-like"/>
</dbReference>
<dbReference type="EMBL" id="CADCUD010000123">
    <property type="protein sequence ID" value="CAA9340021.1"/>
    <property type="molecule type" value="Genomic_DNA"/>
</dbReference>
<evidence type="ECO:0008006" key="2">
    <source>
        <dbReference type="Google" id="ProtNLM"/>
    </source>
</evidence>
<evidence type="ECO:0000313" key="1">
    <source>
        <dbReference type="EMBL" id="CAA9340021.1"/>
    </source>
</evidence>
<gene>
    <name evidence="1" type="ORF">AVDCRST_MAG46-1950</name>
</gene>